<feature type="compositionally biased region" description="Basic and acidic residues" evidence="1">
    <location>
        <begin position="1"/>
        <end position="11"/>
    </location>
</feature>
<feature type="region of interest" description="Disordered" evidence="1">
    <location>
        <begin position="1"/>
        <end position="172"/>
    </location>
</feature>
<evidence type="ECO:0000313" key="2">
    <source>
        <dbReference type="EMBL" id="CAA9362202.1"/>
    </source>
</evidence>
<sequence length="172" mass="18915">ELAGDHRDRSRPPRHHRGDHGRAGRPRAQPRGLHDDPASWSLRDDADLRGSPRLGRDRACPFRVGRGRLAERERAGGAGGVDPPFGRLVVPLDRARRRPAGNRVLRGGRGVTGGRQHHRPDHPADRRPVPAGRRGGPAARSRRGGPADRAGRRRCRPRRRGGAAARGQRRAM</sequence>
<feature type="non-terminal residue" evidence="2">
    <location>
        <position position="1"/>
    </location>
</feature>
<organism evidence="2">
    <name type="scientific">uncultured Nocardioidaceae bacterium</name>
    <dbReference type="NCBI Taxonomy" id="253824"/>
    <lineage>
        <taxon>Bacteria</taxon>
        <taxon>Bacillati</taxon>
        <taxon>Actinomycetota</taxon>
        <taxon>Actinomycetes</taxon>
        <taxon>Propionibacteriales</taxon>
        <taxon>Nocardioidaceae</taxon>
        <taxon>environmental samples</taxon>
    </lineage>
</organism>
<feature type="compositionally biased region" description="Basic residues" evidence="1">
    <location>
        <begin position="12"/>
        <end position="25"/>
    </location>
</feature>
<protein>
    <submittedName>
        <fullName evidence="2">Glycine cleavage system transcriptional antiactivator GcvR</fullName>
    </submittedName>
</protein>
<reference evidence="2" key="1">
    <citation type="submission" date="2020-02" db="EMBL/GenBank/DDBJ databases">
        <authorList>
            <person name="Meier V. D."/>
        </authorList>
    </citation>
    <scope>NUCLEOTIDE SEQUENCE</scope>
    <source>
        <strain evidence="2">AVDCRST_MAG72</strain>
    </source>
</reference>
<accession>A0A6J4MKX9</accession>
<evidence type="ECO:0000256" key="1">
    <source>
        <dbReference type="SAM" id="MobiDB-lite"/>
    </source>
</evidence>
<proteinExistence type="predicted"/>
<feature type="compositionally biased region" description="Basic residues" evidence="1">
    <location>
        <begin position="151"/>
        <end position="172"/>
    </location>
</feature>
<feature type="non-terminal residue" evidence="2">
    <location>
        <position position="172"/>
    </location>
</feature>
<gene>
    <name evidence="2" type="ORF">AVDCRST_MAG72-2347</name>
</gene>
<feature type="compositionally biased region" description="Low complexity" evidence="1">
    <location>
        <begin position="129"/>
        <end position="139"/>
    </location>
</feature>
<feature type="compositionally biased region" description="Basic and acidic residues" evidence="1">
    <location>
        <begin position="32"/>
        <end position="60"/>
    </location>
</feature>
<name>A0A6J4MKX9_9ACTN</name>
<dbReference type="EMBL" id="CADCUJ010000100">
    <property type="protein sequence ID" value="CAA9362202.1"/>
    <property type="molecule type" value="Genomic_DNA"/>
</dbReference>
<dbReference type="AlphaFoldDB" id="A0A6J4MKX9"/>